<feature type="compositionally biased region" description="Acidic residues" evidence="1">
    <location>
        <begin position="304"/>
        <end position="389"/>
    </location>
</feature>
<dbReference type="Proteomes" id="UP000554482">
    <property type="component" value="Unassembled WGS sequence"/>
</dbReference>
<gene>
    <name evidence="2" type="ORF">FRX31_025518</name>
</gene>
<comment type="caution">
    <text evidence="2">The sequence shown here is derived from an EMBL/GenBank/DDBJ whole genome shotgun (WGS) entry which is preliminary data.</text>
</comment>
<keyword evidence="3" id="KW-1185">Reference proteome</keyword>
<dbReference type="EMBL" id="JABWDY010031457">
    <property type="protein sequence ID" value="KAF5184894.1"/>
    <property type="molecule type" value="Genomic_DNA"/>
</dbReference>
<dbReference type="SUPFAM" id="SSF69349">
    <property type="entry name" value="Phage fibre proteins"/>
    <property type="match status" value="1"/>
</dbReference>
<dbReference type="AlphaFoldDB" id="A0A7J6VIG5"/>
<sequence length="389" mass="43211">MYIGREGPGRILNEMSTLEIVGKSSVVRAEHRARRPTDWWRGSVPDSRGQSRPTPGIDRGHRFLHARSPGPTSPVRGRDFRPRASSADDDSAATVVVQKGDIGGSPGLDSVKFFFSPSSRDRPRVSVSSRPVTGTDVPGTRSVPDSRGQCRRTPGIERGYRFFHAPSPGPTSPVRGRRRVADRGRDYRPSGNSADDDSAATVVVQKRDIGGSPGLDSSTPSAVVSADVPGDFFFSHAPDKRSRGRCPKPWTTTVAAYGESPGRNTVIVRLGRGRRPCDRLRGDRRRPSATWADPRATNQAENIGDSEGENIEDSENEYIEDSENEYIEDSENEYIEDSEEEYIEDSEEEYIEDSEEESIEDSENEYIEDSENEYIEDSEAEYIEDSEEE</sequence>
<protein>
    <submittedName>
        <fullName evidence="2">Uncharacterized protein</fullName>
    </submittedName>
</protein>
<proteinExistence type="predicted"/>
<feature type="compositionally biased region" description="Basic and acidic residues" evidence="1">
    <location>
        <begin position="179"/>
        <end position="188"/>
    </location>
</feature>
<organism evidence="2 3">
    <name type="scientific">Thalictrum thalictroides</name>
    <name type="common">Rue-anemone</name>
    <name type="synonym">Anemone thalictroides</name>
    <dbReference type="NCBI Taxonomy" id="46969"/>
    <lineage>
        <taxon>Eukaryota</taxon>
        <taxon>Viridiplantae</taxon>
        <taxon>Streptophyta</taxon>
        <taxon>Embryophyta</taxon>
        <taxon>Tracheophyta</taxon>
        <taxon>Spermatophyta</taxon>
        <taxon>Magnoliopsida</taxon>
        <taxon>Ranunculales</taxon>
        <taxon>Ranunculaceae</taxon>
        <taxon>Thalictroideae</taxon>
        <taxon>Thalictrum</taxon>
    </lineage>
</organism>
<feature type="region of interest" description="Disordered" evidence="1">
    <location>
        <begin position="34"/>
        <end position="92"/>
    </location>
</feature>
<accession>A0A7J6VIG5</accession>
<evidence type="ECO:0000256" key="1">
    <source>
        <dbReference type="SAM" id="MobiDB-lite"/>
    </source>
</evidence>
<evidence type="ECO:0000313" key="2">
    <source>
        <dbReference type="EMBL" id="KAF5184894.1"/>
    </source>
</evidence>
<feature type="region of interest" description="Disordered" evidence="1">
    <location>
        <begin position="118"/>
        <end position="199"/>
    </location>
</feature>
<reference evidence="2 3" key="1">
    <citation type="submission" date="2020-06" db="EMBL/GenBank/DDBJ databases">
        <title>Transcriptomic and genomic resources for Thalictrum thalictroides and T. hernandezii: Facilitating candidate gene discovery in an emerging model plant lineage.</title>
        <authorList>
            <person name="Arias T."/>
            <person name="Riano-Pachon D.M."/>
            <person name="Di Stilio V.S."/>
        </authorList>
    </citation>
    <scope>NUCLEOTIDE SEQUENCE [LARGE SCALE GENOMIC DNA]</scope>
    <source>
        <strain evidence="3">cv. WT478/WT964</strain>
        <tissue evidence="2">Leaves</tissue>
    </source>
</reference>
<name>A0A7J6VIG5_THATH</name>
<feature type="region of interest" description="Disordered" evidence="1">
    <location>
        <begin position="276"/>
        <end position="389"/>
    </location>
</feature>
<evidence type="ECO:0000313" key="3">
    <source>
        <dbReference type="Proteomes" id="UP000554482"/>
    </source>
</evidence>